<dbReference type="EMBL" id="CM056742">
    <property type="protein sequence ID" value="KAJ8678161.1"/>
    <property type="molecule type" value="Genomic_DNA"/>
</dbReference>
<protein>
    <submittedName>
        <fullName evidence="1">Uncharacterized protein</fullName>
    </submittedName>
</protein>
<dbReference type="Proteomes" id="UP001239111">
    <property type="component" value="Chromosome 2"/>
</dbReference>
<sequence>MVSKNDDATGSDDTLAYFTKFLETFSVRMDSVDSKIDALDTDVSALFARIENGVDVVQEPVKLLTDRGTSVDTTEILISGIPRSTQLTHNGIVSKFLALGLPHLTHCIVSVRLWNGPDLVPFQNVPNMEPQAGTVNRTPNPNFFTLVMKLVPTVVRDEVISRTPTLKDKTVFSILEILGDSQIFCRAFWPREVYQLYRKSLVASKTLNYERSVVRNLKVCMHGTRTSRLIPILSDSELDVLPPHPPPAQ</sequence>
<evidence type="ECO:0000313" key="1">
    <source>
        <dbReference type="EMBL" id="KAJ8678161.1"/>
    </source>
</evidence>
<reference evidence="1" key="1">
    <citation type="submission" date="2023-04" db="EMBL/GenBank/DDBJ databases">
        <title>A chromosome-level genome assembly of the parasitoid wasp Eretmocerus hayati.</title>
        <authorList>
            <person name="Zhong Y."/>
            <person name="Liu S."/>
            <person name="Liu Y."/>
        </authorList>
    </citation>
    <scope>NUCLEOTIDE SEQUENCE</scope>
    <source>
        <strain evidence="1">ZJU_SS_LIU_2023</strain>
    </source>
</reference>
<comment type="caution">
    <text evidence="1">The sequence shown here is derived from an EMBL/GenBank/DDBJ whole genome shotgun (WGS) entry which is preliminary data.</text>
</comment>
<keyword evidence="2" id="KW-1185">Reference proteome</keyword>
<gene>
    <name evidence="1" type="ORF">QAD02_013948</name>
</gene>
<evidence type="ECO:0000313" key="2">
    <source>
        <dbReference type="Proteomes" id="UP001239111"/>
    </source>
</evidence>
<name>A0ACC2P5N5_9HYME</name>
<accession>A0ACC2P5N5</accession>
<proteinExistence type="predicted"/>
<organism evidence="1 2">
    <name type="scientific">Eretmocerus hayati</name>
    <dbReference type="NCBI Taxonomy" id="131215"/>
    <lineage>
        <taxon>Eukaryota</taxon>
        <taxon>Metazoa</taxon>
        <taxon>Ecdysozoa</taxon>
        <taxon>Arthropoda</taxon>
        <taxon>Hexapoda</taxon>
        <taxon>Insecta</taxon>
        <taxon>Pterygota</taxon>
        <taxon>Neoptera</taxon>
        <taxon>Endopterygota</taxon>
        <taxon>Hymenoptera</taxon>
        <taxon>Apocrita</taxon>
        <taxon>Proctotrupomorpha</taxon>
        <taxon>Chalcidoidea</taxon>
        <taxon>Aphelinidae</taxon>
        <taxon>Aphelininae</taxon>
        <taxon>Eretmocerus</taxon>
    </lineage>
</organism>